<accession>A0A853IPC9</accession>
<reference evidence="2 3" key="1">
    <citation type="submission" date="2020-07" db="EMBL/GenBank/DDBJ databases">
        <title>Endozoicomonas sp. nov., isolated from sediment.</title>
        <authorList>
            <person name="Gu T."/>
        </authorList>
    </citation>
    <scope>NUCLEOTIDE SEQUENCE [LARGE SCALE GENOMIC DNA]</scope>
    <source>
        <strain evidence="2 3">SM1973</strain>
    </source>
</reference>
<proteinExistence type="predicted"/>
<keyword evidence="3" id="KW-1185">Reference proteome</keyword>
<dbReference type="AlphaFoldDB" id="A0A853IPC9"/>
<feature type="domain" description="Transposase IS66 central" evidence="1">
    <location>
        <begin position="8"/>
        <end position="52"/>
    </location>
</feature>
<dbReference type="Proteomes" id="UP000569732">
    <property type="component" value="Unassembled WGS sequence"/>
</dbReference>
<dbReference type="RefSeq" id="WP_180571723.1">
    <property type="nucleotide sequence ID" value="NZ_JACCKB010000136.1"/>
</dbReference>
<evidence type="ECO:0000313" key="2">
    <source>
        <dbReference type="EMBL" id="NYZ69746.1"/>
    </source>
</evidence>
<sequence>MTTTSQPKGKTGKADQALAYIQKLYAIERQLKGKKADERLHIRQTQAKPIIPLCQASCRFY</sequence>
<organism evidence="2 3">
    <name type="scientific">Spartinivicinus marinus</name>
    <dbReference type="NCBI Taxonomy" id="2994442"/>
    <lineage>
        <taxon>Bacteria</taxon>
        <taxon>Pseudomonadati</taxon>
        <taxon>Pseudomonadota</taxon>
        <taxon>Gammaproteobacteria</taxon>
        <taxon>Oceanospirillales</taxon>
        <taxon>Zooshikellaceae</taxon>
        <taxon>Spartinivicinus</taxon>
    </lineage>
</organism>
<comment type="caution">
    <text evidence="2">The sequence shown here is derived from an EMBL/GenBank/DDBJ whole genome shotgun (WGS) entry which is preliminary data.</text>
</comment>
<evidence type="ECO:0000259" key="1">
    <source>
        <dbReference type="Pfam" id="PF03050"/>
    </source>
</evidence>
<evidence type="ECO:0000313" key="3">
    <source>
        <dbReference type="Proteomes" id="UP000569732"/>
    </source>
</evidence>
<protein>
    <submittedName>
        <fullName evidence="2">Transposase</fullName>
    </submittedName>
</protein>
<dbReference type="EMBL" id="JACCKB010000136">
    <property type="protein sequence ID" value="NYZ69746.1"/>
    <property type="molecule type" value="Genomic_DNA"/>
</dbReference>
<gene>
    <name evidence="2" type="ORF">H0A36_27420</name>
</gene>
<dbReference type="Pfam" id="PF03050">
    <property type="entry name" value="DDE_Tnp_IS66"/>
    <property type="match status" value="1"/>
</dbReference>
<name>A0A853IPC9_9GAMM</name>
<dbReference type="InterPro" id="IPR004291">
    <property type="entry name" value="Transposase_IS66_central"/>
</dbReference>